<evidence type="ECO:0000313" key="2">
    <source>
        <dbReference type="Proteomes" id="UP000273675"/>
    </source>
</evidence>
<reference evidence="1 2" key="1">
    <citation type="submission" date="2018-10" db="EMBL/GenBank/DDBJ databases">
        <title>Genomic Encyclopedia of Type Strains, Phase IV (KMG-IV): sequencing the most valuable type-strain genomes for metagenomic binning, comparative biology and taxonomic classification.</title>
        <authorList>
            <person name="Goeker M."/>
        </authorList>
    </citation>
    <scope>NUCLEOTIDE SEQUENCE [LARGE SCALE GENOMIC DNA]</scope>
    <source>
        <strain evidence="1 2">DSM 4734</strain>
    </source>
</reference>
<gene>
    <name evidence="1" type="ORF">C7435_0150</name>
</gene>
<proteinExistence type="predicted"/>
<dbReference type="RefSeq" id="WP_147422588.1">
    <property type="nucleotide sequence ID" value="NZ_RBIM01000001.1"/>
</dbReference>
<sequence>MRWLQWISNRLARQRRAGDLALYPDGLRIVDNGRAVAAFGDKWADVRSTLATNGASIPPPPFPIGHPRREIERLGQLLGETRLSASGRMVQTGLPDRVDAEG</sequence>
<dbReference type="AlphaFoldDB" id="A0A495DLA1"/>
<organism evidence="1 2">
    <name type="scientific">Maricaulis maris</name>
    <dbReference type="NCBI Taxonomy" id="74318"/>
    <lineage>
        <taxon>Bacteria</taxon>
        <taxon>Pseudomonadati</taxon>
        <taxon>Pseudomonadota</taxon>
        <taxon>Alphaproteobacteria</taxon>
        <taxon>Maricaulales</taxon>
        <taxon>Maricaulaceae</taxon>
        <taxon>Maricaulis</taxon>
    </lineage>
</organism>
<dbReference type="Proteomes" id="UP000273675">
    <property type="component" value="Unassembled WGS sequence"/>
</dbReference>
<name>A0A495DLA1_9PROT</name>
<dbReference type="EMBL" id="RBIM01000001">
    <property type="protein sequence ID" value="RKR03713.1"/>
    <property type="molecule type" value="Genomic_DNA"/>
</dbReference>
<evidence type="ECO:0000313" key="1">
    <source>
        <dbReference type="EMBL" id="RKR03713.1"/>
    </source>
</evidence>
<comment type="caution">
    <text evidence="1">The sequence shown here is derived from an EMBL/GenBank/DDBJ whole genome shotgun (WGS) entry which is preliminary data.</text>
</comment>
<protein>
    <submittedName>
        <fullName evidence="1">Uncharacterized protein</fullName>
    </submittedName>
</protein>
<accession>A0A495DLA1</accession>